<accession>A0A2V3IX99</accession>
<reference evidence="2 3" key="1">
    <citation type="journal article" date="2018" name="Mol. Biol. Evol.">
        <title>Analysis of the draft genome of the red seaweed Gracilariopsis chorda provides insights into genome size evolution in Rhodophyta.</title>
        <authorList>
            <person name="Lee J."/>
            <person name="Yang E.C."/>
            <person name="Graf L."/>
            <person name="Yang J.H."/>
            <person name="Qiu H."/>
            <person name="Zel Zion U."/>
            <person name="Chan C.X."/>
            <person name="Stephens T.G."/>
            <person name="Weber A.P.M."/>
            <person name="Boo G.H."/>
            <person name="Boo S.M."/>
            <person name="Kim K.M."/>
            <person name="Shin Y."/>
            <person name="Jung M."/>
            <person name="Lee S.J."/>
            <person name="Yim H.S."/>
            <person name="Lee J.H."/>
            <person name="Bhattacharya D."/>
            <person name="Yoon H.S."/>
        </authorList>
    </citation>
    <scope>NUCLEOTIDE SEQUENCE [LARGE SCALE GENOMIC DNA]</scope>
    <source>
        <strain evidence="2 3">SKKU-2015</strain>
        <tissue evidence="2">Whole body</tissue>
    </source>
</reference>
<dbReference type="AlphaFoldDB" id="A0A2V3IX99"/>
<protein>
    <submittedName>
        <fullName evidence="2">Uncharacterized protein</fullName>
    </submittedName>
</protein>
<name>A0A2V3IX99_9FLOR</name>
<feature type="region of interest" description="Disordered" evidence="1">
    <location>
        <begin position="217"/>
        <end position="302"/>
    </location>
</feature>
<sequence>MSSSSSSSPSVVPSFVSALPVRLSPAPALATCPFNPLLAPRPPSRRTSRFAVMHVQRPQPHHHRPPAKLPLWRRLLAATTLSASVFFAPLHSVCPHDSNSHQPRSSLAAVPALALGVTTTKSSTPNTSRASDVESAALTLAAVTVGALVMRAVVNSQRDDDAYRKKVAEQSQRLQQEEDMRALRIQRSEMEAVNTDSDKQPQTSDDDQFLQAFRERVSGLNMERDPDDTEEDDTNNSDKYDKQQLDLVNMPDRSTGSAVLDKPDDLPDTPDPTAANKEPVEPSSSQTDDEHDAQPPSMADPEQAEMLKRMWNLNSFDKND</sequence>
<feature type="compositionally biased region" description="Acidic residues" evidence="1">
    <location>
        <begin position="225"/>
        <end position="235"/>
    </location>
</feature>
<evidence type="ECO:0000256" key="1">
    <source>
        <dbReference type="SAM" id="MobiDB-lite"/>
    </source>
</evidence>
<organism evidence="2 3">
    <name type="scientific">Gracilariopsis chorda</name>
    <dbReference type="NCBI Taxonomy" id="448386"/>
    <lineage>
        <taxon>Eukaryota</taxon>
        <taxon>Rhodophyta</taxon>
        <taxon>Florideophyceae</taxon>
        <taxon>Rhodymeniophycidae</taxon>
        <taxon>Gracilariales</taxon>
        <taxon>Gracilariaceae</taxon>
        <taxon>Gracilariopsis</taxon>
    </lineage>
</organism>
<dbReference type="Proteomes" id="UP000247409">
    <property type="component" value="Unassembled WGS sequence"/>
</dbReference>
<dbReference type="EMBL" id="NBIV01000033">
    <property type="protein sequence ID" value="PXF46784.1"/>
    <property type="molecule type" value="Genomic_DNA"/>
</dbReference>
<gene>
    <name evidence="2" type="ORF">BWQ96_03475</name>
</gene>
<comment type="caution">
    <text evidence="2">The sequence shown here is derived from an EMBL/GenBank/DDBJ whole genome shotgun (WGS) entry which is preliminary data.</text>
</comment>
<evidence type="ECO:0000313" key="2">
    <source>
        <dbReference type="EMBL" id="PXF46784.1"/>
    </source>
</evidence>
<evidence type="ECO:0000313" key="3">
    <source>
        <dbReference type="Proteomes" id="UP000247409"/>
    </source>
</evidence>
<keyword evidence="3" id="KW-1185">Reference proteome</keyword>
<proteinExistence type="predicted"/>
<dbReference type="OrthoDB" id="11714at2759"/>